<evidence type="ECO:0000313" key="2">
    <source>
        <dbReference type="EMBL" id="GJS60425.1"/>
    </source>
</evidence>
<accession>A0ABQ4X609</accession>
<organism evidence="2 3">
    <name type="scientific">Tanacetum coccineum</name>
    <dbReference type="NCBI Taxonomy" id="301880"/>
    <lineage>
        <taxon>Eukaryota</taxon>
        <taxon>Viridiplantae</taxon>
        <taxon>Streptophyta</taxon>
        <taxon>Embryophyta</taxon>
        <taxon>Tracheophyta</taxon>
        <taxon>Spermatophyta</taxon>
        <taxon>Magnoliopsida</taxon>
        <taxon>eudicotyledons</taxon>
        <taxon>Gunneridae</taxon>
        <taxon>Pentapetalae</taxon>
        <taxon>asterids</taxon>
        <taxon>campanulids</taxon>
        <taxon>Asterales</taxon>
        <taxon>Asteraceae</taxon>
        <taxon>Asteroideae</taxon>
        <taxon>Anthemideae</taxon>
        <taxon>Anthemidinae</taxon>
        <taxon>Tanacetum</taxon>
    </lineage>
</organism>
<comment type="caution">
    <text evidence="2">The sequence shown here is derived from an EMBL/GenBank/DDBJ whole genome shotgun (WGS) entry which is preliminary data.</text>
</comment>
<proteinExistence type="predicted"/>
<dbReference type="Proteomes" id="UP001151760">
    <property type="component" value="Unassembled WGS sequence"/>
</dbReference>
<evidence type="ECO:0000256" key="1">
    <source>
        <dbReference type="SAM" id="MobiDB-lite"/>
    </source>
</evidence>
<dbReference type="EMBL" id="BQNB010009220">
    <property type="protein sequence ID" value="GJS60425.1"/>
    <property type="molecule type" value="Genomic_DNA"/>
</dbReference>
<reference evidence="2" key="2">
    <citation type="submission" date="2022-01" db="EMBL/GenBank/DDBJ databases">
        <authorList>
            <person name="Yamashiro T."/>
            <person name="Shiraishi A."/>
            <person name="Satake H."/>
            <person name="Nakayama K."/>
        </authorList>
    </citation>
    <scope>NUCLEOTIDE SEQUENCE</scope>
</reference>
<feature type="compositionally biased region" description="Gly residues" evidence="1">
    <location>
        <begin position="135"/>
        <end position="148"/>
    </location>
</feature>
<reference evidence="2" key="1">
    <citation type="journal article" date="2022" name="Int. J. Mol. Sci.">
        <title>Draft Genome of Tanacetum Coccineum: Genomic Comparison of Closely Related Tanacetum-Family Plants.</title>
        <authorList>
            <person name="Yamashiro T."/>
            <person name="Shiraishi A."/>
            <person name="Nakayama K."/>
            <person name="Satake H."/>
        </authorList>
    </citation>
    <scope>NUCLEOTIDE SEQUENCE</scope>
</reference>
<protein>
    <submittedName>
        <fullName evidence="2">Uncharacterized protein</fullName>
    </submittedName>
</protein>
<name>A0ABQ4X609_9ASTR</name>
<evidence type="ECO:0000313" key="3">
    <source>
        <dbReference type="Proteomes" id="UP001151760"/>
    </source>
</evidence>
<sequence length="148" mass="15879">MRIRKQTCYDQTEASAFSGAKPNRNTTDHSVVVSDSSATDYDLADDLLWLLSTTSFIGEADWINSLRRRIKTRNPQHVTQRLVVFNCDTRFAGGELVAARAANCWGTRLPKTPGLPEAAGHRVPACGELEPGAGPPGGRTGIGPKAGS</sequence>
<gene>
    <name evidence="2" type="ORF">Tco_0655209</name>
</gene>
<feature type="region of interest" description="Disordered" evidence="1">
    <location>
        <begin position="125"/>
        <end position="148"/>
    </location>
</feature>
<keyword evidence="3" id="KW-1185">Reference proteome</keyword>